<sequence length="129" mass="12951">MTIAVTVSAKTARLTALRDAIDTGAGTAQLTLYDGVRPAAGGAATNALGIVDLGSPAGTVSGNVLTLALPDSINAAADGTVTWARITDKDGNWIMDMDAADDPNADLSISPASVFTGGLINFTTKTLSE</sequence>
<reference evidence="2" key="1">
    <citation type="submission" date="2010-04" db="EMBL/GenBank/DDBJ databases">
        <title>Complete genome sequence of Nitrosococcus halophilus Nc4, a salt-adapted, aerobic obligate ammonia-oxidizing sulfur purple bacterium.</title>
        <authorList>
            <consortium name="US DOE Joint Genome Institute"/>
            <person name="Campbell M.A."/>
            <person name="Malfatti S.A."/>
            <person name="Chain P.S.G."/>
            <person name="Heidelberg J.F."/>
            <person name="Ward B.B."/>
            <person name="Klotz M.G."/>
        </authorList>
    </citation>
    <scope>NUCLEOTIDE SEQUENCE [LARGE SCALE GENOMIC DNA]</scope>
    <source>
        <strain evidence="2">Nc4</strain>
    </source>
</reference>
<proteinExistence type="predicted"/>
<dbReference type="AlphaFoldDB" id="D5BYX3"/>
<dbReference type="RefSeq" id="WP_013032078.1">
    <property type="nucleotide sequence ID" value="NC_013960.1"/>
</dbReference>
<evidence type="ECO:0000313" key="1">
    <source>
        <dbReference type="EMBL" id="ADE14186.1"/>
    </source>
</evidence>
<dbReference type="STRING" id="472759.Nhal_1013"/>
<dbReference type="OrthoDB" id="6185822at2"/>
<dbReference type="KEGG" id="nhl:Nhal_1013"/>
<dbReference type="Proteomes" id="UP000001844">
    <property type="component" value="Chromosome"/>
</dbReference>
<gene>
    <name evidence="1" type="ordered locus">Nhal_1013</name>
</gene>
<accession>D5BYX3</accession>
<keyword evidence="2" id="KW-1185">Reference proteome</keyword>
<name>D5BYX3_NITHN</name>
<organism evidence="1 2">
    <name type="scientific">Nitrosococcus halophilus (strain Nc4)</name>
    <dbReference type="NCBI Taxonomy" id="472759"/>
    <lineage>
        <taxon>Bacteria</taxon>
        <taxon>Pseudomonadati</taxon>
        <taxon>Pseudomonadota</taxon>
        <taxon>Gammaproteobacteria</taxon>
        <taxon>Chromatiales</taxon>
        <taxon>Chromatiaceae</taxon>
        <taxon>Nitrosococcus</taxon>
    </lineage>
</organism>
<protein>
    <submittedName>
        <fullName evidence="1">Uncharacterized protein</fullName>
    </submittedName>
</protein>
<dbReference type="EMBL" id="CP001798">
    <property type="protein sequence ID" value="ADE14186.1"/>
    <property type="molecule type" value="Genomic_DNA"/>
</dbReference>
<evidence type="ECO:0000313" key="2">
    <source>
        <dbReference type="Proteomes" id="UP000001844"/>
    </source>
</evidence>
<dbReference type="eggNOG" id="ENOG5033J6N">
    <property type="taxonomic scope" value="Bacteria"/>
</dbReference>
<dbReference type="HOGENOM" id="CLU_156350_0_0_6"/>